<evidence type="ECO:0000313" key="3">
    <source>
        <dbReference type="EMBL" id="WBE24793.1"/>
    </source>
</evidence>
<organism evidence="3 4">
    <name type="scientific">Denitrificimonas caeni</name>
    <dbReference type="NCBI Taxonomy" id="521720"/>
    <lineage>
        <taxon>Bacteria</taxon>
        <taxon>Pseudomonadati</taxon>
        <taxon>Pseudomonadota</taxon>
        <taxon>Gammaproteobacteria</taxon>
        <taxon>Pseudomonadales</taxon>
        <taxon>Pseudomonadaceae</taxon>
        <taxon>Denitrificimonas</taxon>
    </lineage>
</organism>
<reference evidence="3 4" key="1">
    <citation type="submission" date="2022-12" db="EMBL/GenBank/DDBJ databases">
        <title>Coexistence and Characterization of a Novel Tigecycline Resistance gene tet(X) variant and blaNDM-1 in a Pseudomonas caeni Isolate of Chicken Origin.</title>
        <authorList>
            <person name="Lu X."/>
            <person name="Zhang L."/>
            <person name="Li R."/>
            <person name="Wang Z."/>
        </authorList>
    </citation>
    <scope>NUCLEOTIDE SEQUENCE [LARGE SCALE GENOMIC DNA]</scope>
    <source>
        <strain evidence="3 4">CE14</strain>
    </source>
</reference>
<dbReference type="AlphaFoldDB" id="A0AAF0AKT8"/>
<gene>
    <name evidence="3" type="ORF">O6P33_10530</name>
</gene>
<keyword evidence="1" id="KW-0732">Signal</keyword>
<dbReference type="EMBL" id="CP114976">
    <property type="protein sequence ID" value="WBE24793.1"/>
    <property type="molecule type" value="Genomic_DNA"/>
</dbReference>
<feature type="domain" description="DUF4124" evidence="2">
    <location>
        <begin position="19"/>
        <end position="53"/>
    </location>
</feature>
<feature type="signal peptide" evidence="1">
    <location>
        <begin position="1"/>
        <end position="21"/>
    </location>
</feature>
<feature type="chain" id="PRO_5042243565" evidence="1">
    <location>
        <begin position="22"/>
        <end position="157"/>
    </location>
</feature>
<sequence length="157" mass="17341">MRKYIYSCIALSALLGHMALAATQIYKCTTDNGAVIFSDSGCPTNSAQQTHNLNAPMLIPALSQHDIQQALSKQQSKALRVTVISDDNHPCGTFDASQRRTDLIRKQVKSGMSRAEVDSMFGRPVHERNNNGNLSVTYRTAKNKKRSVRFNQDGCVP</sequence>
<proteinExistence type="predicted"/>
<dbReference type="RefSeq" id="WP_269817737.1">
    <property type="nucleotide sequence ID" value="NZ_CP114976.1"/>
</dbReference>
<accession>A0AAF0AKT8</accession>
<evidence type="ECO:0000256" key="1">
    <source>
        <dbReference type="SAM" id="SignalP"/>
    </source>
</evidence>
<dbReference type="Pfam" id="PF13511">
    <property type="entry name" value="DUF4124"/>
    <property type="match status" value="1"/>
</dbReference>
<keyword evidence="4" id="KW-1185">Reference proteome</keyword>
<protein>
    <submittedName>
        <fullName evidence="3">DUF4124 domain-containing protein</fullName>
    </submittedName>
</protein>
<name>A0AAF0AKT8_9GAMM</name>
<evidence type="ECO:0000259" key="2">
    <source>
        <dbReference type="Pfam" id="PF13511"/>
    </source>
</evidence>
<evidence type="ECO:0000313" key="4">
    <source>
        <dbReference type="Proteomes" id="UP001212189"/>
    </source>
</evidence>
<dbReference type="Proteomes" id="UP001212189">
    <property type="component" value="Chromosome"/>
</dbReference>
<dbReference type="KEGG" id="dce:O6P33_10530"/>
<dbReference type="InterPro" id="IPR025392">
    <property type="entry name" value="DUF4124"/>
</dbReference>